<organism evidence="1 2">
    <name type="scientific">Ceratopteris richardii</name>
    <name type="common">Triangle waterfern</name>
    <dbReference type="NCBI Taxonomy" id="49495"/>
    <lineage>
        <taxon>Eukaryota</taxon>
        <taxon>Viridiplantae</taxon>
        <taxon>Streptophyta</taxon>
        <taxon>Embryophyta</taxon>
        <taxon>Tracheophyta</taxon>
        <taxon>Polypodiopsida</taxon>
        <taxon>Polypodiidae</taxon>
        <taxon>Polypodiales</taxon>
        <taxon>Pteridineae</taxon>
        <taxon>Pteridaceae</taxon>
        <taxon>Parkerioideae</taxon>
        <taxon>Ceratopteris</taxon>
    </lineage>
</organism>
<proteinExistence type="predicted"/>
<accession>A0A8T2S5G8</accession>
<dbReference type="AlphaFoldDB" id="A0A8T2S5G8"/>
<dbReference type="Proteomes" id="UP000825935">
    <property type="component" value="Chromosome 22"/>
</dbReference>
<gene>
    <name evidence="1" type="ORF">KP509_22G014600</name>
</gene>
<comment type="caution">
    <text evidence="1">The sequence shown here is derived from an EMBL/GenBank/DDBJ whole genome shotgun (WGS) entry which is preliminary data.</text>
</comment>
<keyword evidence="2" id="KW-1185">Reference proteome</keyword>
<evidence type="ECO:0000313" key="1">
    <source>
        <dbReference type="EMBL" id="KAH7306471.1"/>
    </source>
</evidence>
<protein>
    <submittedName>
        <fullName evidence="1">Uncharacterized protein</fullName>
    </submittedName>
</protein>
<name>A0A8T2S5G8_CERRI</name>
<sequence>MANYSESARAKEVLRSHNLHSGRALKSKHAVLMDLQTSIHRGQRRNRHTSKLQDLTLQGQNGEHGTIIRLSVPLFLCQCPQRSKAFTAVAQLRQREWVASFIFCIVHLPRMAEHEWVVITIVSLRHSVRSVSRIKGHVIIAIERVIS</sequence>
<dbReference type="EMBL" id="CM035427">
    <property type="protein sequence ID" value="KAH7306471.1"/>
    <property type="molecule type" value="Genomic_DNA"/>
</dbReference>
<reference evidence="1" key="1">
    <citation type="submission" date="2021-08" db="EMBL/GenBank/DDBJ databases">
        <title>WGS assembly of Ceratopteris richardii.</title>
        <authorList>
            <person name="Marchant D.B."/>
            <person name="Chen G."/>
            <person name="Jenkins J."/>
            <person name="Shu S."/>
            <person name="Leebens-Mack J."/>
            <person name="Grimwood J."/>
            <person name="Schmutz J."/>
            <person name="Soltis P."/>
            <person name="Soltis D."/>
            <person name="Chen Z.-H."/>
        </authorList>
    </citation>
    <scope>NUCLEOTIDE SEQUENCE</scope>
    <source>
        <strain evidence="1">Whitten #5841</strain>
        <tissue evidence="1">Leaf</tissue>
    </source>
</reference>
<evidence type="ECO:0000313" key="2">
    <source>
        <dbReference type="Proteomes" id="UP000825935"/>
    </source>
</evidence>